<dbReference type="InterPro" id="IPR012136">
    <property type="entry name" value="NADH_DH_b"/>
</dbReference>
<organism evidence="18 19">
    <name type="scientific">Candidatus Hydrogenosomobacter endosymbioticus</name>
    <dbReference type="NCBI Taxonomy" id="2558174"/>
    <lineage>
        <taxon>Bacteria</taxon>
        <taxon>Pseudomonadati</taxon>
        <taxon>Pseudomonadota</taxon>
        <taxon>Alphaproteobacteria</taxon>
        <taxon>Holosporales</taxon>
        <taxon>Holosporaceae</taxon>
        <taxon>Candidatus Hydrogenosomobacter</taxon>
    </lineage>
</organism>
<feature type="domain" description="NADP transhydrogenase beta-like" evidence="17">
    <location>
        <begin position="8"/>
        <end position="476"/>
    </location>
</feature>
<dbReference type="EC" id="7.1.1.1" evidence="4 15"/>
<evidence type="ECO:0000256" key="15">
    <source>
        <dbReference type="PIRNR" id="PIRNR000204"/>
    </source>
</evidence>
<evidence type="ECO:0000256" key="11">
    <source>
        <dbReference type="ARBA" id="ARBA00022989"/>
    </source>
</evidence>
<sequence length="480" mass="50447">MFSVFVLIAYVLAMAAVVVSFSMLSSISSSRKAVAAGAVGIGAALLGCVSFDYWFARYTAVFLAGGAVGVAWTYMVKMTSLPQLMAAFHSLVGLAAVLIAIFMLALSSTAVNSVGSEQILESITAMSALDIGGGAVIGAVTFAGSIIAFCKLQGILSRSAIISDQPIWFFVLCFIQGIFLFLFMVFPSVTMLIALSIIACALGVFLVVPIGGADMPVVISILNSLSGWAAVSLGFASSGKFGGSFLLIVVGSIVGASGAMLSYVMCIGMNRSLFSIFSDSMKNTTSRSSTKTFTKSGETNSAINAPKTAAAEEAAFIMKNADSIVIIPGYGMAAAHAQYALKEMADLLKKIGVTVRYGIHPVAGRMPGHMNVLLAEANIPSEDVFEMDDINNDMPQTDVVFVIGANDITNPSARTDKSSPIYGMPVFDADKARCVLFVKRSAGGVGYSGVDNPLFHSDKTFMIYSDAKKICESIARELHE</sequence>
<dbReference type="Proteomes" id="UP001320209">
    <property type="component" value="Chromosome"/>
</dbReference>
<feature type="transmembrane region" description="Helical" evidence="16">
    <location>
        <begin position="60"/>
        <end position="76"/>
    </location>
</feature>
<dbReference type="Gene3D" id="3.40.50.1220">
    <property type="entry name" value="TPP-binding domain"/>
    <property type="match status" value="1"/>
</dbReference>
<dbReference type="InterPro" id="IPR034300">
    <property type="entry name" value="PNTB-like"/>
</dbReference>
<evidence type="ECO:0000256" key="5">
    <source>
        <dbReference type="ARBA" id="ARBA00014581"/>
    </source>
</evidence>
<reference evidence="18" key="1">
    <citation type="submission" date="2021-10" db="EMBL/GenBank/DDBJ databases">
        <title>Genome Sequence of The Candidatus Hydrogeosomobacter endosymbioticus, an Intracellular Bacterial Symbiont of the Anaerobic Ciliate GW7.</title>
        <authorList>
            <person name="Shiohama Y."/>
            <person name="Shinzato N."/>
        </authorList>
    </citation>
    <scope>NUCLEOTIDE SEQUENCE [LARGE SCALE GENOMIC DNA]</scope>
    <source>
        <strain evidence="18">200920</strain>
    </source>
</reference>
<dbReference type="PIRSF" id="PIRSF000204">
    <property type="entry name" value="PNTB"/>
    <property type="match status" value="1"/>
</dbReference>
<name>A0ABN6L2G3_9PROT</name>
<evidence type="ECO:0000256" key="12">
    <source>
        <dbReference type="ARBA" id="ARBA00023027"/>
    </source>
</evidence>
<evidence type="ECO:0000256" key="6">
    <source>
        <dbReference type="ARBA" id="ARBA00022475"/>
    </source>
</evidence>
<dbReference type="InterPro" id="IPR029035">
    <property type="entry name" value="DHS-like_NAD/FAD-binding_dom"/>
</dbReference>
<dbReference type="RefSeq" id="WP_236865335.1">
    <property type="nucleotide sequence ID" value="NZ_AP025225.1"/>
</dbReference>
<keyword evidence="10 15" id="KW-1278">Translocase</keyword>
<feature type="transmembrane region" description="Helical" evidence="16">
    <location>
        <begin position="217"/>
        <end position="237"/>
    </location>
</feature>
<evidence type="ECO:0000256" key="16">
    <source>
        <dbReference type="SAM" id="Phobius"/>
    </source>
</evidence>
<comment type="catalytic activity">
    <reaction evidence="14 15">
        <text>NAD(+) + NADPH + H(+)(in) = NADH + NADP(+) + H(+)(out)</text>
        <dbReference type="Rhea" id="RHEA:47992"/>
        <dbReference type="ChEBI" id="CHEBI:15378"/>
        <dbReference type="ChEBI" id="CHEBI:57540"/>
        <dbReference type="ChEBI" id="CHEBI:57783"/>
        <dbReference type="ChEBI" id="CHEBI:57945"/>
        <dbReference type="ChEBI" id="CHEBI:58349"/>
        <dbReference type="EC" id="7.1.1.1"/>
    </reaction>
</comment>
<evidence type="ECO:0000256" key="2">
    <source>
        <dbReference type="ARBA" id="ARBA00004429"/>
    </source>
</evidence>
<accession>A0ABN6L2G3</accession>
<evidence type="ECO:0000256" key="8">
    <source>
        <dbReference type="ARBA" id="ARBA00022692"/>
    </source>
</evidence>
<keyword evidence="6 15" id="KW-1003">Cell membrane</keyword>
<dbReference type="SUPFAM" id="SSF52467">
    <property type="entry name" value="DHS-like NAD/FAD-binding domain"/>
    <property type="match status" value="1"/>
</dbReference>
<comment type="similarity">
    <text evidence="3 15">Belongs to the PNT beta subunit family.</text>
</comment>
<evidence type="ECO:0000256" key="13">
    <source>
        <dbReference type="ARBA" id="ARBA00023136"/>
    </source>
</evidence>
<evidence type="ECO:0000313" key="18">
    <source>
        <dbReference type="EMBL" id="BDB96008.1"/>
    </source>
</evidence>
<evidence type="ECO:0000313" key="19">
    <source>
        <dbReference type="Proteomes" id="UP001320209"/>
    </source>
</evidence>
<comment type="function">
    <text evidence="1 15">The transhydrogenation between NADH and NADP is coupled to respiration and ATP hydrolysis and functions as a proton pump across the membrane.</text>
</comment>
<comment type="subcellular location">
    <subcellularLocation>
        <location evidence="2">Cell inner membrane</location>
        <topology evidence="2">Multi-pass membrane protein</topology>
    </subcellularLocation>
</comment>
<proteinExistence type="inferred from homology"/>
<evidence type="ECO:0000256" key="1">
    <source>
        <dbReference type="ARBA" id="ARBA00003943"/>
    </source>
</evidence>
<keyword evidence="13 15" id="KW-0472">Membrane</keyword>
<dbReference type="EMBL" id="AP025225">
    <property type="protein sequence ID" value="BDB96008.1"/>
    <property type="molecule type" value="Genomic_DNA"/>
</dbReference>
<evidence type="ECO:0000256" key="9">
    <source>
        <dbReference type="ARBA" id="ARBA00022857"/>
    </source>
</evidence>
<keyword evidence="12 15" id="KW-0520">NAD</keyword>
<dbReference type="PANTHER" id="PTHR44758">
    <property type="entry name" value="NAD(P) TRANSHYDROGENASE SUBUNIT BETA"/>
    <property type="match status" value="1"/>
</dbReference>
<feature type="transmembrane region" description="Helical" evidence="16">
    <location>
        <begin position="192"/>
        <end position="210"/>
    </location>
</feature>
<keyword evidence="9 15" id="KW-0521">NADP</keyword>
<evidence type="ECO:0000256" key="10">
    <source>
        <dbReference type="ARBA" id="ARBA00022967"/>
    </source>
</evidence>
<evidence type="ECO:0000256" key="4">
    <source>
        <dbReference type="ARBA" id="ARBA00012943"/>
    </source>
</evidence>
<protein>
    <recommendedName>
        <fullName evidence="5 15">NAD(P) transhydrogenase subunit beta</fullName>
        <ecNumber evidence="4 15">7.1.1.1</ecNumber>
    </recommendedName>
    <alternativeName>
        <fullName evidence="15">Nicotinamide nucleotide transhydrogenase subunit beta</fullName>
    </alternativeName>
</protein>
<dbReference type="PANTHER" id="PTHR44758:SF1">
    <property type="entry name" value="NAD(P) TRANSHYDROGENASE SUBUNIT BETA"/>
    <property type="match status" value="1"/>
</dbReference>
<feature type="transmembrane region" description="Helical" evidence="16">
    <location>
        <begin position="6"/>
        <end position="27"/>
    </location>
</feature>
<gene>
    <name evidence="18" type="primary">pntB</name>
    <name evidence="18" type="ORF">HYD_1410</name>
</gene>
<keyword evidence="11 16" id="KW-1133">Transmembrane helix</keyword>
<evidence type="ECO:0000256" key="3">
    <source>
        <dbReference type="ARBA" id="ARBA00007919"/>
    </source>
</evidence>
<dbReference type="Pfam" id="PF02233">
    <property type="entry name" value="PNTB"/>
    <property type="match status" value="1"/>
</dbReference>
<feature type="transmembrane region" description="Helical" evidence="16">
    <location>
        <begin position="243"/>
        <end position="266"/>
    </location>
</feature>
<feature type="transmembrane region" description="Helical" evidence="16">
    <location>
        <begin position="131"/>
        <end position="155"/>
    </location>
</feature>
<keyword evidence="19" id="KW-1185">Reference proteome</keyword>
<feature type="transmembrane region" description="Helical" evidence="16">
    <location>
        <begin position="167"/>
        <end position="186"/>
    </location>
</feature>
<evidence type="ECO:0000256" key="14">
    <source>
        <dbReference type="ARBA" id="ARBA00048202"/>
    </source>
</evidence>
<keyword evidence="8 16" id="KW-0812">Transmembrane</keyword>
<feature type="transmembrane region" description="Helical" evidence="16">
    <location>
        <begin position="88"/>
        <end position="111"/>
    </location>
</feature>
<evidence type="ECO:0000256" key="7">
    <source>
        <dbReference type="ARBA" id="ARBA00022519"/>
    </source>
</evidence>
<evidence type="ECO:0000259" key="17">
    <source>
        <dbReference type="Pfam" id="PF02233"/>
    </source>
</evidence>
<feature type="transmembrane region" description="Helical" evidence="16">
    <location>
        <begin position="34"/>
        <end position="54"/>
    </location>
</feature>
<keyword evidence="7 15" id="KW-0997">Cell inner membrane</keyword>